<dbReference type="InterPro" id="IPR036286">
    <property type="entry name" value="LexA/Signal_pep-like_sf"/>
</dbReference>
<dbReference type="SUPFAM" id="SSF51306">
    <property type="entry name" value="LexA/Signal peptidase"/>
    <property type="match status" value="1"/>
</dbReference>
<organism evidence="2 3">
    <name type="scientific">Acetobacter senegalensis</name>
    <dbReference type="NCBI Taxonomy" id="446692"/>
    <lineage>
        <taxon>Bacteria</taxon>
        <taxon>Pseudomonadati</taxon>
        <taxon>Pseudomonadota</taxon>
        <taxon>Alphaproteobacteria</taxon>
        <taxon>Acetobacterales</taxon>
        <taxon>Acetobacteraceae</taxon>
        <taxon>Acetobacter</taxon>
    </lineage>
</organism>
<evidence type="ECO:0000313" key="2">
    <source>
        <dbReference type="EMBL" id="CEF41405.1"/>
    </source>
</evidence>
<dbReference type="KEGG" id="asz:ASN_2100"/>
<name>A0A0U5FNS3_9PROT</name>
<evidence type="ECO:0000259" key="1">
    <source>
        <dbReference type="Pfam" id="PF10502"/>
    </source>
</evidence>
<keyword evidence="3" id="KW-1185">Reference proteome</keyword>
<dbReference type="InterPro" id="IPR019533">
    <property type="entry name" value="Peptidase_S26"/>
</dbReference>
<gene>
    <name evidence="2" type="primary">traF</name>
    <name evidence="2" type="ORF">ASN_2100</name>
</gene>
<dbReference type="Pfam" id="PF10502">
    <property type="entry name" value="Peptidase_S26"/>
    <property type="match status" value="1"/>
</dbReference>
<dbReference type="AlphaFoldDB" id="A0A0U5FNS3"/>
<evidence type="ECO:0000313" key="3">
    <source>
        <dbReference type="Proteomes" id="UP000056109"/>
    </source>
</evidence>
<dbReference type="Gene3D" id="2.10.109.10">
    <property type="entry name" value="Umud Fragment, subunit A"/>
    <property type="match status" value="1"/>
</dbReference>
<protein>
    <submittedName>
        <fullName evidence="2">Conjugal transfer protein</fullName>
    </submittedName>
</protein>
<feature type="domain" description="Peptidase S26" evidence="1">
    <location>
        <begin position="6"/>
        <end position="162"/>
    </location>
</feature>
<dbReference type="GO" id="GO:0006465">
    <property type="term" value="P:signal peptide processing"/>
    <property type="evidence" value="ECO:0007669"/>
    <property type="project" value="InterPro"/>
</dbReference>
<dbReference type="PATRIC" id="fig|446692.3.peg.2171"/>
<dbReference type="Proteomes" id="UP000056109">
    <property type="component" value="Chromosome I"/>
</dbReference>
<dbReference type="GO" id="GO:0004252">
    <property type="term" value="F:serine-type endopeptidase activity"/>
    <property type="evidence" value="ECO:0007669"/>
    <property type="project" value="InterPro"/>
</dbReference>
<sequence>MTRFGYVMVTYFAAMGVAVAAIVPVPVKLLWNASASTPLGLYDLVAPNGLKAGDLVAVRPPKPLADFMVARGYIGRNVPLLKPVAALPGQQVCRAGRTVTVDGVRLGEAQDRDRRGRVLPVWQGCRRIAPDQIFLMNPSVRDSLDGRYFGPLPRAAVIGRATPLYTDAHGDGHFVWHGLFAERPVLSFPNVAMETSHAADR</sequence>
<dbReference type="RefSeq" id="WP_058988019.1">
    <property type="nucleotide sequence ID" value="NZ_LN606600.1"/>
</dbReference>
<accession>A0A0U5FNS3</accession>
<dbReference type="EMBL" id="LN606600">
    <property type="protein sequence ID" value="CEF41405.1"/>
    <property type="molecule type" value="Genomic_DNA"/>
</dbReference>
<reference evidence="3" key="1">
    <citation type="submission" date="2014-09" db="EMBL/GenBank/DDBJ databases">
        <authorList>
            <person name="Illeghems K.G."/>
        </authorList>
    </citation>
    <scope>NUCLEOTIDE SEQUENCE [LARGE SCALE GENOMIC DNA]</scope>
    <source>
        <strain evidence="3">108B</strain>
    </source>
</reference>
<proteinExistence type="predicted"/>
<dbReference type="GeneID" id="34783147"/>